<dbReference type="Pfam" id="PF10503">
    <property type="entry name" value="Esterase_PHB"/>
    <property type="match status" value="1"/>
</dbReference>
<protein>
    <recommendedName>
        <fullName evidence="6">Polyhydroxybutyrate depolymerase</fullName>
    </recommendedName>
</protein>
<accession>A0ABS7A8S9</accession>
<keyword evidence="1" id="KW-0732">Signal</keyword>
<evidence type="ECO:0000256" key="1">
    <source>
        <dbReference type="ARBA" id="ARBA00022729"/>
    </source>
</evidence>
<proteinExistence type="predicted"/>
<keyword evidence="5" id="KW-1185">Reference proteome</keyword>
<evidence type="ECO:0000313" key="5">
    <source>
        <dbReference type="Proteomes" id="UP001196565"/>
    </source>
</evidence>
<organism evidence="4 5">
    <name type="scientific">Roseomonas alba</name>
    <dbReference type="NCBI Taxonomy" id="2846776"/>
    <lineage>
        <taxon>Bacteria</taxon>
        <taxon>Pseudomonadati</taxon>
        <taxon>Pseudomonadota</taxon>
        <taxon>Alphaproteobacteria</taxon>
        <taxon>Acetobacterales</taxon>
        <taxon>Roseomonadaceae</taxon>
        <taxon>Roseomonas</taxon>
    </lineage>
</organism>
<dbReference type="EMBL" id="JAHYBZ010000004">
    <property type="protein sequence ID" value="MBW6398711.1"/>
    <property type="molecule type" value="Genomic_DNA"/>
</dbReference>
<reference evidence="4 5" key="1">
    <citation type="submission" date="2021-07" db="EMBL/GenBank/DDBJ databases">
        <authorList>
            <person name="So Y."/>
        </authorList>
    </citation>
    <scope>NUCLEOTIDE SEQUENCE [LARGE SCALE GENOMIC DNA]</scope>
    <source>
        <strain evidence="4 5">HJA6</strain>
    </source>
</reference>
<sequence length="267" mass="28762">MARERPRDPVPRRQAAPQQIAPLPGTQRLEIEFDGATRSYLLHLPRVSTGDRPLILVFHGLGGQGAQVERLSRFTTLGEEHGLIIAYPNGADGMWRVLRDPRTEIAFARAVVADITRRAPVDRRRIFAVGMSNGAMMAAALGCFAPDLVAGVGLVSGGYVAPCRNAPHAPAILFNGTADTMLPIEGRRLMMPVRDFARSLGSGPNCRAQPEPLEPVSGTQPVRFACGGAEAVLWTIPGGNHGWPGGPGGAPHPDATREIWRFFETLR</sequence>
<name>A0ABS7A8S9_9PROT</name>
<evidence type="ECO:0000256" key="2">
    <source>
        <dbReference type="ARBA" id="ARBA00022801"/>
    </source>
</evidence>
<evidence type="ECO:0000313" key="4">
    <source>
        <dbReference type="EMBL" id="MBW6398711.1"/>
    </source>
</evidence>
<dbReference type="PANTHER" id="PTHR43037">
    <property type="entry name" value="UNNAMED PRODUCT-RELATED"/>
    <property type="match status" value="1"/>
</dbReference>
<evidence type="ECO:0000256" key="3">
    <source>
        <dbReference type="SAM" id="MobiDB-lite"/>
    </source>
</evidence>
<evidence type="ECO:0008006" key="6">
    <source>
        <dbReference type="Google" id="ProtNLM"/>
    </source>
</evidence>
<dbReference type="Proteomes" id="UP001196565">
    <property type="component" value="Unassembled WGS sequence"/>
</dbReference>
<dbReference type="PANTHER" id="PTHR43037:SF5">
    <property type="entry name" value="FERULOYL ESTERASE"/>
    <property type="match status" value="1"/>
</dbReference>
<dbReference type="SUPFAM" id="SSF53474">
    <property type="entry name" value="alpha/beta-Hydrolases"/>
    <property type="match status" value="1"/>
</dbReference>
<feature type="region of interest" description="Disordered" evidence="3">
    <location>
        <begin position="1"/>
        <end position="21"/>
    </location>
</feature>
<dbReference type="Gene3D" id="3.40.50.1820">
    <property type="entry name" value="alpha/beta hydrolase"/>
    <property type="match status" value="1"/>
</dbReference>
<dbReference type="InterPro" id="IPR029058">
    <property type="entry name" value="AB_hydrolase_fold"/>
</dbReference>
<feature type="compositionally biased region" description="Basic and acidic residues" evidence="3">
    <location>
        <begin position="1"/>
        <end position="11"/>
    </location>
</feature>
<keyword evidence="2" id="KW-0378">Hydrolase</keyword>
<dbReference type="InterPro" id="IPR010126">
    <property type="entry name" value="Esterase_phb"/>
</dbReference>
<dbReference type="InterPro" id="IPR050955">
    <property type="entry name" value="Plant_Biomass_Hydrol_Est"/>
</dbReference>
<comment type="caution">
    <text evidence="4">The sequence shown here is derived from an EMBL/GenBank/DDBJ whole genome shotgun (WGS) entry which is preliminary data.</text>
</comment>
<gene>
    <name evidence="4" type="ORF">KPL78_12680</name>
</gene>